<protein>
    <submittedName>
        <fullName evidence="1">PqqD family protein</fullName>
    </submittedName>
</protein>
<name>A0A3E4LI64_9FIRM</name>
<proteinExistence type="predicted"/>
<organism evidence="1 2">
    <name type="scientific">[Ruminococcus] lactaris</name>
    <dbReference type="NCBI Taxonomy" id="46228"/>
    <lineage>
        <taxon>Bacteria</taxon>
        <taxon>Bacillati</taxon>
        <taxon>Bacillota</taxon>
        <taxon>Clostridia</taxon>
        <taxon>Lachnospirales</taxon>
        <taxon>Lachnospiraceae</taxon>
        <taxon>Mediterraneibacter</taxon>
    </lineage>
</organism>
<dbReference type="Gene3D" id="1.10.10.1150">
    <property type="entry name" value="Coenzyme PQQ synthesis protein D (PqqD)"/>
    <property type="match status" value="1"/>
</dbReference>
<reference evidence="1 2" key="1">
    <citation type="submission" date="2018-08" db="EMBL/GenBank/DDBJ databases">
        <title>A genome reference for cultivated species of the human gut microbiota.</title>
        <authorList>
            <person name="Zou Y."/>
            <person name="Xue W."/>
            <person name="Luo G."/>
        </authorList>
    </citation>
    <scope>NUCLEOTIDE SEQUENCE [LARGE SCALE GENOMIC DNA]</scope>
    <source>
        <strain evidence="1 2">TF11-7</strain>
    </source>
</reference>
<dbReference type="EMBL" id="QSQN01000046">
    <property type="protein sequence ID" value="RGK37128.1"/>
    <property type="molecule type" value="Genomic_DNA"/>
</dbReference>
<comment type="caution">
    <text evidence="1">The sequence shown here is derived from an EMBL/GenBank/DDBJ whole genome shotgun (WGS) entry which is preliminary data.</text>
</comment>
<dbReference type="AlphaFoldDB" id="A0A3E4LI64"/>
<dbReference type="Pfam" id="PF05402">
    <property type="entry name" value="PqqD"/>
    <property type="match status" value="1"/>
</dbReference>
<sequence>MNNKGFSEEIKRKCIPIFSRNKNVTIIKKENGFILSSPKTLSTIRMNNLTYEILMLCNGKNNLLSISNTIRNKYDVSEEKIDQDIANLLYPLWKLKLIMFKNGIIPFKKHFRITGEDRKTEFTVEYSSADLYDFLQGNRDFFYCNIESTDLIEVNKKFLVSSFIANAIVFFSLKYNGDRCITIGVNPHFIEYPFFNCTYINIQYLYINAEMIDYISKQNIDKFFRWVTIWVHNEVNLVFPDKTIYYYLLLNEQSELNKTIIKKIGLYHQNILKKEYKGKSAELFEKKVDMI</sequence>
<evidence type="ECO:0000313" key="2">
    <source>
        <dbReference type="Proteomes" id="UP000260793"/>
    </source>
</evidence>
<dbReference type="InterPro" id="IPR041881">
    <property type="entry name" value="PqqD_sf"/>
</dbReference>
<dbReference type="InterPro" id="IPR008792">
    <property type="entry name" value="PQQD"/>
</dbReference>
<evidence type="ECO:0000313" key="1">
    <source>
        <dbReference type="EMBL" id="RGK37128.1"/>
    </source>
</evidence>
<dbReference type="Proteomes" id="UP000260793">
    <property type="component" value="Unassembled WGS sequence"/>
</dbReference>
<gene>
    <name evidence="1" type="ORF">DXD17_13155</name>
</gene>
<accession>A0A3E4LI64</accession>
<dbReference type="RefSeq" id="WP_092072989.1">
    <property type="nucleotide sequence ID" value="NZ_QSQN01000046.1"/>
</dbReference>